<protein>
    <submittedName>
        <fullName evidence="2 3">Uncharacterized protein</fullName>
    </submittedName>
</protein>
<feature type="region of interest" description="Disordered" evidence="1">
    <location>
        <begin position="368"/>
        <end position="406"/>
    </location>
</feature>
<reference evidence="4" key="1">
    <citation type="submission" date="2012-12" db="EMBL/GenBank/DDBJ databases">
        <authorList>
            <person name="Hellsten U."/>
            <person name="Grimwood J."/>
            <person name="Chapman J.A."/>
            <person name="Shapiro H."/>
            <person name="Aerts A."/>
            <person name="Otillar R.P."/>
            <person name="Terry A.Y."/>
            <person name="Boore J.L."/>
            <person name="Simakov O."/>
            <person name="Marletaz F."/>
            <person name="Cho S.-J."/>
            <person name="Edsinger-Gonzales E."/>
            <person name="Havlak P."/>
            <person name="Kuo D.-H."/>
            <person name="Larsson T."/>
            <person name="Lv J."/>
            <person name="Arendt D."/>
            <person name="Savage R."/>
            <person name="Osoegawa K."/>
            <person name="de Jong P."/>
            <person name="Lindberg D.R."/>
            <person name="Seaver E.C."/>
            <person name="Weisblat D.A."/>
            <person name="Putnam N.H."/>
            <person name="Grigoriev I.V."/>
            <person name="Rokhsar D.S."/>
        </authorList>
    </citation>
    <scope>NUCLEOTIDE SEQUENCE</scope>
</reference>
<evidence type="ECO:0000256" key="1">
    <source>
        <dbReference type="SAM" id="MobiDB-lite"/>
    </source>
</evidence>
<dbReference type="Proteomes" id="UP000015101">
    <property type="component" value="Unassembled WGS sequence"/>
</dbReference>
<feature type="compositionally biased region" description="Polar residues" evidence="1">
    <location>
        <begin position="124"/>
        <end position="145"/>
    </location>
</feature>
<feature type="compositionally biased region" description="Polar residues" evidence="1">
    <location>
        <begin position="253"/>
        <end position="271"/>
    </location>
</feature>
<dbReference type="HOGENOM" id="CLU_649383_0_0_1"/>
<dbReference type="KEGG" id="hro:HELRODRAFT_179246"/>
<dbReference type="EMBL" id="AMQM01006794">
    <property type="status" value="NOT_ANNOTATED_CDS"/>
    <property type="molecule type" value="Genomic_DNA"/>
</dbReference>
<dbReference type="CTD" id="20207202"/>
<gene>
    <name evidence="3" type="primary">20207202</name>
    <name evidence="2" type="ORF">HELRODRAFT_179246</name>
</gene>
<keyword evidence="4" id="KW-1185">Reference proteome</keyword>
<organism evidence="3 4">
    <name type="scientific">Helobdella robusta</name>
    <name type="common">Californian leech</name>
    <dbReference type="NCBI Taxonomy" id="6412"/>
    <lineage>
        <taxon>Eukaryota</taxon>
        <taxon>Metazoa</taxon>
        <taxon>Spiralia</taxon>
        <taxon>Lophotrochozoa</taxon>
        <taxon>Annelida</taxon>
        <taxon>Clitellata</taxon>
        <taxon>Hirudinea</taxon>
        <taxon>Rhynchobdellida</taxon>
        <taxon>Glossiphoniidae</taxon>
        <taxon>Helobdella</taxon>
    </lineage>
</organism>
<feature type="region of interest" description="Disordered" evidence="1">
    <location>
        <begin position="238"/>
        <end position="271"/>
    </location>
</feature>
<dbReference type="RefSeq" id="XP_009026349.1">
    <property type="nucleotide sequence ID" value="XM_009028101.1"/>
</dbReference>
<accession>T1FEF3</accession>
<feature type="region of interest" description="Disordered" evidence="1">
    <location>
        <begin position="101"/>
        <end position="208"/>
    </location>
</feature>
<name>T1FEF3_HELRO</name>
<evidence type="ECO:0000313" key="4">
    <source>
        <dbReference type="Proteomes" id="UP000015101"/>
    </source>
</evidence>
<feature type="compositionally biased region" description="Basic and acidic residues" evidence="1">
    <location>
        <begin position="239"/>
        <end position="252"/>
    </location>
</feature>
<dbReference type="AlphaFoldDB" id="T1FEF3"/>
<reference evidence="3" key="3">
    <citation type="submission" date="2015-06" db="UniProtKB">
        <authorList>
            <consortium name="EnsemblMetazoa"/>
        </authorList>
    </citation>
    <scope>IDENTIFICATION</scope>
</reference>
<reference evidence="2 4" key="2">
    <citation type="journal article" date="2013" name="Nature">
        <title>Insights into bilaterian evolution from three spiralian genomes.</title>
        <authorList>
            <person name="Simakov O."/>
            <person name="Marletaz F."/>
            <person name="Cho S.J."/>
            <person name="Edsinger-Gonzales E."/>
            <person name="Havlak P."/>
            <person name="Hellsten U."/>
            <person name="Kuo D.H."/>
            <person name="Larsson T."/>
            <person name="Lv J."/>
            <person name="Arendt D."/>
            <person name="Savage R."/>
            <person name="Osoegawa K."/>
            <person name="de Jong P."/>
            <person name="Grimwood J."/>
            <person name="Chapman J.A."/>
            <person name="Shapiro H."/>
            <person name="Aerts A."/>
            <person name="Otillar R.P."/>
            <person name="Terry A.Y."/>
            <person name="Boore J.L."/>
            <person name="Grigoriev I.V."/>
            <person name="Lindberg D.R."/>
            <person name="Seaver E.C."/>
            <person name="Weisblat D.A."/>
            <person name="Putnam N.H."/>
            <person name="Rokhsar D.S."/>
        </authorList>
    </citation>
    <scope>NUCLEOTIDE SEQUENCE</scope>
</reference>
<dbReference type="InParanoid" id="T1FEF3"/>
<dbReference type="EMBL" id="KB097519">
    <property type="protein sequence ID" value="ESN95477.1"/>
    <property type="molecule type" value="Genomic_DNA"/>
</dbReference>
<dbReference type="GeneID" id="20207202"/>
<dbReference type="EnsemblMetazoa" id="HelroT179246">
    <property type="protein sequence ID" value="HelroP179246"/>
    <property type="gene ID" value="HelroG179246"/>
</dbReference>
<feature type="compositionally biased region" description="Acidic residues" evidence="1">
    <location>
        <begin position="388"/>
        <end position="406"/>
    </location>
</feature>
<evidence type="ECO:0000313" key="2">
    <source>
        <dbReference type="EMBL" id="ESN95477.1"/>
    </source>
</evidence>
<sequence>MSNQRHTNIRYRPSSMRNENTLKINPPGDRNSFFFNPSIPPPSIHLPFIHPPFIPSSFIQPPFNSSSFVRPSFDYEHTSNIQMFERGNRPFIRDNRFFQPQNNQLQHRLPSNNSTNRPQERSHNFNQQNHTIHRPNQSNNYHQPVNNHQRNQHNHNHHEEYDPSNPWIENRFHPSDAVNHHANQPQHGSRKRKNEEDENNRDSKKINFDMSKLTNCPINIDDLLKNLVQGGLIKTNSANKEHVEKGSDEKNQNNKITPPTTITKDESSNQFQLPLKSESVDPSIERNLNKGVMCCICGLRFRDDNPFGLIDAEVTVSAETRMQIHKQQHSKDSMIKPSTKYLKLSDWLKLDYRNASIDYGEQVVGATEERCNNETATKEQKVEKVNDEDNEDNEEASDEEDEDYDEETINQIIKLQHKKPANF</sequence>
<proteinExistence type="predicted"/>
<feature type="compositionally biased region" description="Polar residues" evidence="1">
    <location>
        <begin position="101"/>
        <end position="117"/>
    </location>
</feature>
<evidence type="ECO:0000313" key="3">
    <source>
        <dbReference type="EnsemblMetazoa" id="HelroP179246"/>
    </source>
</evidence>
<feature type="compositionally biased region" description="Basic and acidic residues" evidence="1">
    <location>
        <begin position="368"/>
        <end position="387"/>
    </location>
</feature>